<dbReference type="PROSITE" id="PS50011">
    <property type="entry name" value="PROTEIN_KINASE_DOM"/>
    <property type="match status" value="1"/>
</dbReference>
<evidence type="ECO:0000256" key="1">
    <source>
        <dbReference type="ARBA" id="ARBA00012513"/>
    </source>
</evidence>
<sequence>MEGSIEETVPSAPLIPGGGVAGTAPPQQQVRGSEPIKIGHGFGDYLKGGGYVIKRFLGGGGGLGTFYEAETREGNRVAVKALSLMPAWEDIQLFEREAQVLKNLSPHGIPEYVDFFEADSFYLVQKFPNGQSLEELVLKPGFGFSEKDIVDIALEVLRVLSYMESWRVVHGRIKPANIIVDSKSAKLEATWEGHVKVAGFGAVQDELMAPKVGASSSAGFETHGYMAPEQSQNRIVSQSDLYALGGTMLYLLSSRQPSDFLQKRLKIHFRDQVQMSGYLADVLEKLLEPAPEDRIQRAQDVISALRSPKLVVEVRTGAAVRPDATVVLAEGSVGVRLSLQQKPAWSKVSISATSSELVLEIPPRGLVSAGMFLVAFDVIWIGIICVFTVLTLVSSSPWTTLFSLPLWGAGLLLAQFTLKIIMARTRLQIVAGGAFSISWCIRGCLGGVTAHGQSQDLLGAKTVVDKGHVTMCQLLEGVKTHNFGGGGLSEVERVWIVEVINSFLFSVQNSHLNHQYLAQLSAAAFSP</sequence>
<organism evidence="12 13">
    <name type="scientific">Chara braunii</name>
    <name type="common">Braun's stonewort</name>
    <dbReference type="NCBI Taxonomy" id="69332"/>
    <lineage>
        <taxon>Eukaryota</taxon>
        <taxon>Viridiplantae</taxon>
        <taxon>Streptophyta</taxon>
        <taxon>Charophyceae</taxon>
        <taxon>Charales</taxon>
        <taxon>Characeae</taxon>
        <taxon>Chara</taxon>
    </lineage>
</organism>
<keyword evidence="13" id="KW-1185">Reference proteome</keyword>
<accession>A0A388M704</accession>
<dbReference type="InterPro" id="IPR000719">
    <property type="entry name" value="Prot_kinase_dom"/>
</dbReference>
<name>A0A388M704_CHABU</name>
<comment type="catalytic activity">
    <reaction evidence="8">
        <text>L-seryl-[protein] + ATP = O-phospho-L-seryl-[protein] + ADP + H(+)</text>
        <dbReference type="Rhea" id="RHEA:17989"/>
        <dbReference type="Rhea" id="RHEA-COMP:9863"/>
        <dbReference type="Rhea" id="RHEA-COMP:11604"/>
        <dbReference type="ChEBI" id="CHEBI:15378"/>
        <dbReference type="ChEBI" id="CHEBI:29999"/>
        <dbReference type="ChEBI" id="CHEBI:30616"/>
        <dbReference type="ChEBI" id="CHEBI:83421"/>
        <dbReference type="ChEBI" id="CHEBI:456216"/>
        <dbReference type="EC" id="2.7.11.1"/>
    </reaction>
</comment>
<keyword evidence="4" id="KW-0547">Nucleotide-binding</keyword>
<evidence type="ECO:0000256" key="7">
    <source>
        <dbReference type="ARBA" id="ARBA00047899"/>
    </source>
</evidence>
<evidence type="ECO:0000256" key="4">
    <source>
        <dbReference type="ARBA" id="ARBA00022741"/>
    </source>
</evidence>
<evidence type="ECO:0000256" key="3">
    <source>
        <dbReference type="ARBA" id="ARBA00022679"/>
    </source>
</evidence>
<protein>
    <recommendedName>
        <fullName evidence="1">non-specific serine/threonine protein kinase</fullName>
        <ecNumber evidence="1">2.7.11.1</ecNumber>
    </recommendedName>
</protein>
<proteinExistence type="predicted"/>
<dbReference type="Pfam" id="PF00069">
    <property type="entry name" value="Pkinase"/>
    <property type="match status" value="1"/>
</dbReference>
<keyword evidence="3" id="KW-0808">Transferase</keyword>
<feature type="region of interest" description="Disordered" evidence="9">
    <location>
        <begin position="1"/>
        <end position="33"/>
    </location>
</feature>
<evidence type="ECO:0000256" key="6">
    <source>
        <dbReference type="ARBA" id="ARBA00022840"/>
    </source>
</evidence>
<evidence type="ECO:0000313" key="12">
    <source>
        <dbReference type="EMBL" id="GBG90361.1"/>
    </source>
</evidence>
<keyword evidence="10" id="KW-0472">Membrane</keyword>
<evidence type="ECO:0000259" key="11">
    <source>
        <dbReference type="PROSITE" id="PS50011"/>
    </source>
</evidence>
<dbReference type="EC" id="2.7.11.1" evidence="1"/>
<dbReference type="OMA" id="NIPIQRE"/>
<gene>
    <name evidence="12" type="ORF">CBR_g50609</name>
</gene>
<dbReference type="EMBL" id="BFEA01000806">
    <property type="protein sequence ID" value="GBG90361.1"/>
    <property type="molecule type" value="Genomic_DNA"/>
</dbReference>
<dbReference type="Gramene" id="GBG90361">
    <property type="protein sequence ID" value="GBG90361"/>
    <property type="gene ID" value="CBR_g50609"/>
</dbReference>
<feature type="transmembrane region" description="Helical" evidence="10">
    <location>
        <begin position="371"/>
        <end position="392"/>
    </location>
</feature>
<evidence type="ECO:0000256" key="2">
    <source>
        <dbReference type="ARBA" id="ARBA00022527"/>
    </source>
</evidence>
<evidence type="ECO:0000256" key="10">
    <source>
        <dbReference type="SAM" id="Phobius"/>
    </source>
</evidence>
<keyword evidence="10" id="KW-1133">Transmembrane helix</keyword>
<reference evidence="12 13" key="1">
    <citation type="journal article" date="2018" name="Cell">
        <title>The Chara Genome: Secondary Complexity and Implications for Plant Terrestrialization.</title>
        <authorList>
            <person name="Nishiyama T."/>
            <person name="Sakayama H."/>
            <person name="Vries J.D."/>
            <person name="Buschmann H."/>
            <person name="Saint-Marcoux D."/>
            <person name="Ullrich K.K."/>
            <person name="Haas F.B."/>
            <person name="Vanderstraeten L."/>
            <person name="Becker D."/>
            <person name="Lang D."/>
            <person name="Vosolsobe S."/>
            <person name="Rombauts S."/>
            <person name="Wilhelmsson P.K.I."/>
            <person name="Janitza P."/>
            <person name="Kern R."/>
            <person name="Heyl A."/>
            <person name="Rumpler F."/>
            <person name="Villalobos L.I.A.C."/>
            <person name="Clay J.M."/>
            <person name="Skokan R."/>
            <person name="Toyoda A."/>
            <person name="Suzuki Y."/>
            <person name="Kagoshima H."/>
            <person name="Schijlen E."/>
            <person name="Tajeshwar N."/>
            <person name="Catarino B."/>
            <person name="Hetherington A.J."/>
            <person name="Saltykova A."/>
            <person name="Bonnot C."/>
            <person name="Breuninger H."/>
            <person name="Symeonidi A."/>
            <person name="Radhakrishnan G.V."/>
            <person name="Van Nieuwerburgh F."/>
            <person name="Deforce D."/>
            <person name="Chang C."/>
            <person name="Karol K.G."/>
            <person name="Hedrich R."/>
            <person name="Ulvskov P."/>
            <person name="Glockner G."/>
            <person name="Delwiche C.F."/>
            <person name="Petrasek J."/>
            <person name="Van de Peer Y."/>
            <person name="Friml J."/>
            <person name="Beilby M."/>
            <person name="Dolan L."/>
            <person name="Kohara Y."/>
            <person name="Sugano S."/>
            <person name="Fujiyama A."/>
            <person name="Delaux P.-M."/>
            <person name="Quint M."/>
            <person name="TheiBen G."/>
            <person name="Hagemann M."/>
            <person name="Harholt J."/>
            <person name="Dunand C."/>
            <person name="Zachgo S."/>
            <person name="Langdale J."/>
            <person name="Maumus F."/>
            <person name="Straeten D.V.D."/>
            <person name="Gould S.B."/>
            <person name="Rensing S.A."/>
        </authorList>
    </citation>
    <scope>NUCLEOTIDE SEQUENCE [LARGE SCALE GENOMIC DNA]</scope>
    <source>
        <strain evidence="12 13">S276</strain>
    </source>
</reference>
<keyword evidence="5" id="KW-0418">Kinase</keyword>
<dbReference type="STRING" id="69332.A0A388M704"/>
<dbReference type="SUPFAM" id="SSF56112">
    <property type="entry name" value="Protein kinase-like (PK-like)"/>
    <property type="match status" value="1"/>
</dbReference>
<dbReference type="PANTHER" id="PTHR24363">
    <property type="entry name" value="SERINE/THREONINE PROTEIN KINASE"/>
    <property type="match status" value="1"/>
</dbReference>
<dbReference type="InterPro" id="IPR011009">
    <property type="entry name" value="Kinase-like_dom_sf"/>
</dbReference>
<feature type="domain" description="Protein kinase" evidence="11">
    <location>
        <begin position="52"/>
        <end position="310"/>
    </location>
</feature>
<evidence type="ECO:0000313" key="13">
    <source>
        <dbReference type="Proteomes" id="UP000265515"/>
    </source>
</evidence>
<dbReference type="Proteomes" id="UP000265515">
    <property type="component" value="Unassembled WGS sequence"/>
</dbReference>
<dbReference type="GO" id="GO:0004674">
    <property type="term" value="F:protein serine/threonine kinase activity"/>
    <property type="evidence" value="ECO:0007669"/>
    <property type="project" value="UniProtKB-KW"/>
</dbReference>
<feature type="transmembrane region" description="Helical" evidence="10">
    <location>
        <begin position="398"/>
        <end position="418"/>
    </location>
</feature>
<dbReference type="GO" id="GO:0005524">
    <property type="term" value="F:ATP binding"/>
    <property type="evidence" value="ECO:0007669"/>
    <property type="project" value="UniProtKB-KW"/>
</dbReference>
<dbReference type="OrthoDB" id="75710at2759"/>
<keyword evidence="6" id="KW-0067">ATP-binding</keyword>
<comment type="catalytic activity">
    <reaction evidence="7">
        <text>L-threonyl-[protein] + ATP = O-phospho-L-threonyl-[protein] + ADP + H(+)</text>
        <dbReference type="Rhea" id="RHEA:46608"/>
        <dbReference type="Rhea" id="RHEA-COMP:11060"/>
        <dbReference type="Rhea" id="RHEA-COMP:11605"/>
        <dbReference type="ChEBI" id="CHEBI:15378"/>
        <dbReference type="ChEBI" id="CHEBI:30013"/>
        <dbReference type="ChEBI" id="CHEBI:30616"/>
        <dbReference type="ChEBI" id="CHEBI:61977"/>
        <dbReference type="ChEBI" id="CHEBI:456216"/>
        <dbReference type="EC" id="2.7.11.1"/>
    </reaction>
</comment>
<keyword evidence="10" id="KW-0812">Transmembrane</keyword>
<keyword evidence="2" id="KW-0723">Serine/threonine-protein kinase</keyword>
<dbReference type="PANTHER" id="PTHR24363:SF0">
    <property type="entry name" value="SERINE_THREONINE KINASE LIKE DOMAIN CONTAINING 1"/>
    <property type="match status" value="1"/>
</dbReference>
<dbReference type="AlphaFoldDB" id="A0A388M704"/>
<comment type="caution">
    <text evidence="12">The sequence shown here is derived from an EMBL/GenBank/DDBJ whole genome shotgun (WGS) entry which is preliminary data.</text>
</comment>
<evidence type="ECO:0000256" key="9">
    <source>
        <dbReference type="SAM" id="MobiDB-lite"/>
    </source>
</evidence>
<evidence type="ECO:0000256" key="8">
    <source>
        <dbReference type="ARBA" id="ARBA00048679"/>
    </source>
</evidence>
<evidence type="ECO:0000256" key="5">
    <source>
        <dbReference type="ARBA" id="ARBA00022777"/>
    </source>
</evidence>
<dbReference type="Gene3D" id="1.10.510.10">
    <property type="entry name" value="Transferase(Phosphotransferase) domain 1"/>
    <property type="match status" value="1"/>
</dbReference>